<dbReference type="PROSITE" id="PS00106">
    <property type="entry name" value="GALACTOKINASE"/>
    <property type="match status" value="1"/>
</dbReference>
<proteinExistence type="inferred from homology"/>
<dbReference type="SUPFAM" id="SSF55060">
    <property type="entry name" value="GHMP Kinase, C-terminal domain"/>
    <property type="match status" value="1"/>
</dbReference>
<dbReference type="Pfam" id="PF00288">
    <property type="entry name" value="GHMP_kinases_N"/>
    <property type="match status" value="1"/>
</dbReference>
<dbReference type="Gene3D" id="1.20.1440.340">
    <property type="match status" value="1"/>
</dbReference>
<dbReference type="EMBL" id="OU895877">
    <property type="protein sequence ID" value="CAG9801154.1"/>
    <property type="molecule type" value="Genomic_DNA"/>
</dbReference>
<dbReference type="AlphaFoldDB" id="A0A9N9WM96"/>
<evidence type="ECO:0000259" key="8">
    <source>
        <dbReference type="Pfam" id="PF10509"/>
    </source>
</evidence>
<accession>A0A9N9WM96</accession>
<keyword evidence="10" id="KW-1185">Reference proteome</keyword>
<dbReference type="PANTHER" id="PTHR10457:SF7">
    <property type="entry name" value="GALACTOKINASE-RELATED"/>
    <property type="match status" value="1"/>
</dbReference>
<gene>
    <name evidence="9" type="ORF">CHIRRI_LOCUS4088</name>
</gene>
<dbReference type="Proteomes" id="UP001153620">
    <property type="component" value="Chromosome 1"/>
</dbReference>
<reference evidence="9" key="2">
    <citation type="submission" date="2022-10" db="EMBL/GenBank/DDBJ databases">
        <authorList>
            <consortium name="ENA_rothamsted_submissions"/>
            <consortium name="culmorum"/>
            <person name="King R."/>
        </authorList>
    </citation>
    <scope>NUCLEOTIDE SEQUENCE</scope>
</reference>
<dbReference type="InterPro" id="IPR014721">
    <property type="entry name" value="Ribsml_uS5_D2-typ_fold_subgr"/>
</dbReference>
<dbReference type="Gene3D" id="3.30.70.3170">
    <property type="match status" value="1"/>
</dbReference>
<evidence type="ECO:0000259" key="7">
    <source>
        <dbReference type="Pfam" id="PF08544"/>
    </source>
</evidence>
<dbReference type="InterPro" id="IPR000705">
    <property type="entry name" value="Galactokinase"/>
</dbReference>
<dbReference type="GO" id="GO:0005524">
    <property type="term" value="F:ATP binding"/>
    <property type="evidence" value="ECO:0007669"/>
    <property type="project" value="UniProtKB-KW"/>
</dbReference>
<dbReference type="InterPro" id="IPR006203">
    <property type="entry name" value="GHMP_knse_ATP-bd_CS"/>
</dbReference>
<dbReference type="InterPro" id="IPR036554">
    <property type="entry name" value="GHMP_kinase_C_sf"/>
</dbReference>
<evidence type="ECO:0000313" key="9">
    <source>
        <dbReference type="EMBL" id="CAG9801154.1"/>
    </source>
</evidence>
<dbReference type="InterPro" id="IPR020568">
    <property type="entry name" value="Ribosomal_Su5_D2-typ_SF"/>
</dbReference>
<dbReference type="PIRSF" id="PIRSF000530">
    <property type="entry name" value="Galactokinase"/>
    <property type="match status" value="1"/>
</dbReference>
<name>A0A9N9WM96_9DIPT</name>
<dbReference type="InterPro" id="IPR013750">
    <property type="entry name" value="GHMP_kinase_C_dom"/>
</dbReference>
<dbReference type="InterPro" id="IPR019539">
    <property type="entry name" value="GalKase_N"/>
</dbReference>
<dbReference type="InterPro" id="IPR006206">
    <property type="entry name" value="Mevalonate/galactokinase"/>
</dbReference>
<evidence type="ECO:0000256" key="4">
    <source>
        <dbReference type="ARBA" id="ARBA00022777"/>
    </source>
</evidence>
<dbReference type="PRINTS" id="PR00473">
    <property type="entry name" value="GALCTOKINASE"/>
</dbReference>
<evidence type="ECO:0000256" key="5">
    <source>
        <dbReference type="ARBA" id="ARBA00022840"/>
    </source>
</evidence>
<dbReference type="PANTHER" id="PTHR10457">
    <property type="entry name" value="MEVALONATE KINASE/GALACTOKINASE"/>
    <property type="match status" value="1"/>
</dbReference>
<reference evidence="9" key="1">
    <citation type="submission" date="2022-01" db="EMBL/GenBank/DDBJ databases">
        <authorList>
            <person name="King R."/>
        </authorList>
    </citation>
    <scope>NUCLEOTIDE SEQUENCE</scope>
</reference>
<evidence type="ECO:0008006" key="11">
    <source>
        <dbReference type="Google" id="ProtNLM"/>
    </source>
</evidence>
<dbReference type="GO" id="GO:0006012">
    <property type="term" value="P:galactose metabolic process"/>
    <property type="evidence" value="ECO:0007669"/>
    <property type="project" value="InterPro"/>
</dbReference>
<dbReference type="InterPro" id="IPR019741">
    <property type="entry name" value="Galactokinase_CS"/>
</dbReference>
<sequence>MDDEKFVDINSNCDAGDERFVELRDFFMKEFCKRPEFFVKVPGRVNLIGEHVDYSGFPVLPMAISQNILCAVCQNDDDIIQLKNIQSKYKGFKCSINHIKIDVPAKGTYPAWHNYFLCGIQGIIEYLQKIGETPRKGFSVAVSGNIPPASGLSSSSALVCSATLTTAFINDVPLNKQLLATLSASCERYIGTQGGGMDQAIAFLAKKGCAQYIEFNPVRATPVKLPEDSVFVIANSLSEANKAATSDFNQRVVECKIATKLLAKLTDRPWQDVEKMIQLQSEILDVEYEEFENLVKKHLTKDVYTKAELMDIFHLKEHEFNEKMLTTNTKDAKEFKLRQRALHVIQECIRVDHFCKIANQTDEDDEEDAIDQLSELLTKSHNSLKTLYECSHPNLDELVNISKSFGVGARLTGAGWGGCIVGLTDSISTCDKYIATLSDSYYDKIPHSKNFDLNEVVFATEPQNGAEIFIAEFS</sequence>
<evidence type="ECO:0000313" key="10">
    <source>
        <dbReference type="Proteomes" id="UP001153620"/>
    </source>
</evidence>
<comment type="similarity">
    <text evidence="1">Belongs to the GHMP kinase family. GalK subfamily.</text>
</comment>
<evidence type="ECO:0000256" key="3">
    <source>
        <dbReference type="ARBA" id="ARBA00022741"/>
    </source>
</evidence>
<keyword evidence="3" id="KW-0547">Nucleotide-binding</keyword>
<dbReference type="PRINTS" id="PR00959">
    <property type="entry name" value="MEVGALKINASE"/>
</dbReference>
<keyword evidence="2" id="KW-0808">Transferase</keyword>
<evidence type="ECO:0000259" key="6">
    <source>
        <dbReference type="Pfam" id="PF00288"/>
    </source>
</evidence>
<evidence type="ECO:0000256" key="1">
    <source>
        <dbReference type="ARBA" id="ARBA00006566"/>
    </source>
</evidence>
<dbReference type="Pfam" id="PF08544">
    <property type="entry name" value="GHMP_kinases_C"/>
    <property type="match status" value="1"/>
</dbReference>
<dbReference type="Gene3D" id="3.30.230.10">
    <property type="match status" value="1"/>
</dbReference>
<dbReference type="GO" id="GO:0005829">
    <property type="term" value="C:cytosol"/>
    <property type="evidence" value="ECO:0007669"/>
    <property type="project" value="TreeGrafter"/>
</dbReference>
<dbReference type="OrthoDB" id="187738at2759"/>
<protein>
    <recommendedName>
        <fullName evidence="11">Galactokinase</fullName>
    </recommendedName>
</protein>
<dbReference type="SUPFAM" id="SSF54211">
    <property type="entry name" value="Ribosomal protein S5 domain 2-like"/>
    <property type="match status" value="1"/>
</dbReference>
<organism evidence="9 10">
    <name type="scientific">Chironomus riparius</name>
    <dbReference type="NCBI Taxonomy" id="315576"/>
    <lineage>
        <taxon>Eukaryota</taxon>
        <taxon>Metazoa</taxon>
        <taxon>Ecdysozoa</taxon>
        <taxon>Arthropoda</taxon>
        <taxon>Hexapoda</taxon>
        <taxon>Insecta</taxon>
        <taxon>Pterygota</taxon>
        <taxon>Neoptera</taxon>
        <taxon>Endopterygota</taxon>
        <taxon>Diptera</taxon>
        <taxon>Nematocera</taxon>
        <taxon>Chironomoidea</taxon>
        <taxon>Chironomidae</taxon>
        <taxon>Chironominae</taxon>
        <taxon>Chironomus</taxon>
    </lineage>
</organism>
<dbReference type="Pfam" id="PF10509">
    <property type="entry name" value="GalKase_gal_bdg"/>
    <property type="match status" value="1"/>
</dbReference>
<dbReference type="NCBIfam" id="TIGR00131">
    <property type="entry name" value="gal_kin"/>
    <property type="match status" value="1"/>
</dbReference>
<dbReference type="GO" id="GO:0004335">
    <property type="term" value="F:galactokinase activity"/>
    <property type="evidence" value="ECO:0007669"/>
    <property type="project" value="InterPro"/>
</dbReference>
<feature type="domain" description="Galactokinase N-terminal" evidence="8">
    <location>
        <begin position="26"/>
        <end position="72"/>
    </location>
</feature>
<keyword evidence="5" id="KW-0067">ATP-binding</keyword>
<keyword evidence="4" id="KW-0418">Kinase</keyword>
<evidence type="ECO:0000256" key="2">
    <source>
        <dbReference type="ARBA" id="ARBA00022679"/>
    </source>
</evidence>
<feature type="domain" description="GHMP kinase N-terminal" evidence="6">
    <location>
        <begin position="121"/>
        <end position="204"/>
    </location>
</feature>
<dbReference type="InterPro" id="IPR006204">
    <property type="entry name" value="GHMP_kinase_N_dom"/>
</dbReference>
<dbReference type="PROSITE" id="PS00627">
    <property type="entry name" value="GHMP_KINASES_ATP"/>
    <property type="match status" value="1"/>
</dbReference>
<feature type="domain" description="GHMP kinase C-terminal" evidence="7">
    <location>
        <begin position="370"/>
        <end position="425"/>
    </location>
</feature>